<protein>
    <submittedName>
        <fullName evidence="2">Uncharacterized protein</fullName>
    </submittedName>
</protein>
<dbReference type="Proteomes" id="UP000626109">
    <property type="component" value="Unassembled WGS sequence"/>
</dbReference>
<dbReference type="EMBL" id="CAJNNW010033053">
    <property type="protein sequence ID" value="CAE8716899.1"/>
    <property type="molecule type" value="Genomic_DNA"/>
</dbReference>
<proteinExistence type="predicted"/>
<feature type="region of interest" description="Disordered" evidence="1">
    <location>
        <begin position="403"/>
        <end position="440"/>
    </location>
</feature>
<comment type="caution">
    <text evidence="2">The sequence shown here is derived from an EMBL/GenBank/DDBJ whole genome shotgun (WGS) entry which is preliminary data.</text>
</comment>
<feature type="region of interest" description="Disordered" evidence="1">
    <location>
        <begin position="486"/>
        <end position="526"/>
    </location>
</feature>
<feature type="compositionally biased region" description="Polar residues" evidence="1">
    <location>
        <begin position="340"/>
        <end position="350"/>
    </location>
</feature>
<evidence type="ECO:0000313" key="2">
    <source>
        <dbReference type="EMBL" id="CAE8716899.1"/>
    </source>
</evidence>
<dbReference type="AlphaFoldDB" id="A0A813L3B2"/>
<feature type="non-terminal residue" evidence="2">
    <location>
        <position position="1"/>
    </location>
</feature>
<feature type="region of interest" description="Disordered" evidence="1">
    <location>
        <begin position="275"/>
        <end position="350"/>
    </location>
</feature>
<name>A0A813L3B2_POLGL</name>
<accession>A0A813L3B2</accession>
<gene>
    <name evidence="2" type="ORF">PGLA2088_LOCUS39276</name>
</gene>
<reference evidence="2" key="1">
    <citation type="submission" date="2021-02" db="EMBL/GenBank/DDBJ databases">
        <authorList>
            <person name="Dougan E. K."/>
            <person name="Rhodes N."/>
            <person name="Thang M."/>
            <person name="Chan C."/>
        </authorList>
    </citation>
    <scope>NUCLEOTIDE SEQUENCE</scope>
</reference>
<evidence type="ECO:0000256" key="1">
    <source>
        <dbReference type="SAM" id="MobiDB-lite"/>
    </source>
</evidence>
<organism evidence="2 3">
    <name type="scientific">Polarella glacialis</name>
    <name type="common">Dinoflagellate</name>
    <dbReference type="NCBI Taxonomy" id="89957"/>
    <lineage>
        <taxon>Eukaryota</taxon>
        <taxon>Sar</taxon>
        <taxon>Alveolata</taxon>
        <taxon>Dinophyceae</taxon>
        <taxon>Suessiales</taxon>
        <taxon>Suessiaceae</taxon>
        <taxon>Polarella</taxon>
    </lineage>
</organism>
<evidence type="ECO:0000313" key="3">
    <source>
        <dbReference type="Proteomes" id="UP000626109"/>
    </source>
</evidence>
<feature type="compositionally biased region" description="Basic and acidic residues" evidence="1">
    <location>
        <begin position="311"/>
        <end position="321"/>
    </location>
</feature>
<sequence length="526" mass="55657">GVEPRCAVEEQVPEDEKRRRDDVVWQQQVAKALKSYTEAVAAAFTILSDAQQALAEAGIEQVRDHERHPVVGVTTPTAATAAALQTGFRLAQIKVARACDGIKIPLASHAMALAACMSVVGKADDAAAMLRHYESKLGGLEEEEADRCVKAKSTAMLATATSKVVVPSKDELRLDRNREKAVQAATSARLAQALARESLDSCMVRRGRLCSMAHDVVSGVDEAVRCVVGQVAQHKLPLATAGYASQSLAICTNRNPQVGSELIMGDAKKMWVREKEDATASNSRNPFEEDILVDEPVSTAALESSSGSAARNDDEKVERAESQPSEPSTLKVERARAESQPLTPSAVQCELSSQSEDKALAAGGCVASATALGGDAPGISEATTTALGGNAPTTGISEATTGIETPESLNPFEGGSADLELEDPPLNPFEDTGAAATSSEYQQQIQQLLKLHQQRQQQQQQQQEASVLQGAVAEEPFLQGVVVDAFRPGNLSDSPGQGPEASRRGNPFDGDGLNQDLAMDDMGHLK</sequence>